<dbReference type="PANTHER" id="PTHR31374">
    <property type="entry name" value="AUXIN-INDUCED PROTEIN-LIKE-RELATED"/>
    <property type="match status" value="1"/>
</dbReference>
<sequence>MVDSLKFEAWLLANRIPFDVPVGHVVVCVGNSCRRFVVRLMHLNHPIFKKLLVQVEEEYKFNNQGSLAIPCDELLFEEVLLSGKNGNKLTRFVNLKDFQRYCHIGIQKNLDFWPES</sequence>
<comment type="caution">
    <text evidence="2">The sequence shown here is derived from an EMBL/GenBank/DDBJ whole genome shotgun (WGS) entry which is preliminary data.</text>
</comment>
<proteinExistence type="inferred from homology"/>
<dbReference type="InterPro" id="IPR003676">
    <property type="entry name" value="SAUR_fam"/>
</dbReference>
<dbReference type="Proteomes" id="UP001324115">
    <property type="component" value="Unassembled WGS sequence"/>
</dbReference>
<dbReference type="Pfam" id="PF02519">
    <property type="entry name" value="Auxin_inducible"/>
    <property type="match status" value="1"/>
</dbReference>
<keyword evidence="3" id="KW-1185">Reference proteome</keyword>
<dbReference type="AlphaFoldDB" id="A0AAN7FDJ4"/>
<evidence type="ECO:0000256" key="1">
    <source>
        <dbReference type="ARBA" id="ARBA00006974"/>
    </source>
</evidence>
<name>A0AAN7FDJ4_QUERU</name>
<accession>A0AAN7FDJ4</accession>
<gene>
    <name evidence="2" type="ORF">RGQ29_021611</name>
</gene>
<protein>
    <submittedName>
        <fullName evidence="2">Uncharacterized protein</fullName>
    </submittedName>
</protein>
<comment type="similarity">
    <text evidence="1">Belongs to the ARG7 family.</text>
</comment>
<evidence type="ECO:0000313" key="3">
    <source>
        <dbReference type="Proteomes" id="UP001324115"/>
    </source>
</evidence>
<dbReference type="EMBL" id="JAXUIC010000005">
    <property type="protein sequence ID" value="KAK4591478.1"/>
    <property type="molecule type" value="Genomic_DNA"/>
</dbReference>
<reference evidence="2 3" key="1">
    <citation type="journal article" date="2023" name="G3 (Bethesda)">
        <title>A haplotype-resolved chromosome-scale genome for Quercus rubra L. provides insights into the genetics of adaptive traits for red oak species.</title>
        <authorList>
            <person name="Kapoor B."/>
            <person name="Jenkins J."/>
            <person name="Schmutz J."/>
            <person name="Zhebentyayeva T."/>
            <person name="Kuelheim C."/>
            <person name="Coggeshall M."/>
            <person name="Heim C."/>
            <person name="Lasky J.R."/>
            <person name="Leites L."/>
            <person name="Islam-Faridi N."/>
            <person name="Romero-Severson J."/>
            <person name="DeLeo V.L."/>
            <person name="Lucas S.M."/>
            <person name="Lazic D."/>
            <person name="Gailing O."/>
            <person name="Carlson J."/>
            <person name="Staton M."/>
        </authorList>
    </citation>
    <scope>NUCLEOTIDE SEQUENCE [LARGE SCALE GENOMIC DNA]</scope>
    <source>
        <strain evidence="2">Pseudo-F2</strain>
    </source>
</reference>
<evidence type="ECO:0000313" key="2">
    <source>
        <dbReference type="EMBL" id="KAK4591478.1"/>
    </source>
</evidence>
<dbReference type="GO" id="GO:0009733">
    <property type="term" value="P:response to auxin"/>
    <property type="evidence" value="ECO:0007669"/>
    <property type="project" value="InterPro"/>
</dbReference>
<dbReference type="PANTHER" id="PTHR31374:SF119">
    <property type="entry name" value="SAUR-LIKE AUXIN-RESPONSIVE PROTEIN FAMILY"/>
    <property type="match status" value="1"/>
</dbReference>
<organism evidence="2 3">
    <name type="scientific">Quercus rubra</name>
    <name type="common">Northern red oak</name>
    <name type="synonym">Quercus borealis</name>
    <dbReference type="NCBI Taxonomy" id="3512"/>
    <lineage>
        <taxon>Eukaryota</taxon>
        <taxon>Viridiplantae</taxon>
        <taxon>Streptophyta</taxon>
        <taxon>Embryophyta</taxon>
        <taxon>Tracheophyta</taxon>
        <taxon>Spermatophyta</taxon>
        <taxon>Magnoliopsida</taxon>
        <taxon>eudicotyledons</taxon>
        <taxon>Gunneridae</taxon>
        <taxon>Pentapetalae</taxon>
        <taxon>rosids</taxon>
        <taxon>fabids</taxon>
        <taxon>Fagales</taxon>
        <taxon>Fagaceae</taxon>
        <taxon>Quercus</taxon>
    </lineage>
</organism>